<evidence type="ECO:0000313" key="2">
    <source>
        <dbReference type="Proteomes" id="UP000244855"/>
    </source>
</evidence>
<sequence>MSLQLTIHTSSERRPTFKGKSRILLQSSAPPSSPLLKGNTCEALEVDGRPCLHDLLSDGETWCKRHTRELKELKTRWSNFLKEAERIEAVNPDTAKQKVLKLRQAVDHRRHIRERFYPRGGDTADFIKWIIKLEREVRALADAILMSNLNRRPTPETPGATTPLPDKDKSEKIMVLQSPLDPRIPIDSLQGMPDDGTILILKHFYRDLCAEGVRRLYSIVPDLNDSSRHPGSPIKDAVQDSGTDIVRAWFRIMVLNDSEAEALEHATRSKGIDEFLSGCHASQLETYCDFFEKAWRPHAVQYLRVAICAQTLAGGDIKTIGLLGGMIPSTTESLKMTKPCWDILYRWFPNLLTPWTLASICSNFEDYTTICKLLMLGLYREYWYDHSSILAECPTGIYLGFLPSSKGGSMTTTNFKHMENHLVQEESRNYVCGQMAIADPLTQDFLDELRRRSERLLLVVYEGTNADATVHPTDADLFIKRHRSAKLHEDLDTAEWTTTVTLEDIKNDLRLRKTSMYDPIVVDSWQFIILDKQVGLPFQLFDIIQDTLLMLTGDPSPRQVAKRVIRDVIPASVQEIFLEEMSIDSSVDMRFPAPPEIQYEGNRQRCHNPDRQILVTQHNKMSSEERSRDANRFIRRVVEDMERCGIISLATEYEPPQTRPVIIQGSDGALDLYFPYEFGGLSPDAELTPNLTLPNKTCLVDFVKKFKEQHPKGIMAKGSILTHYCAWPMPAIKRLGKSRLNFGTWEGHVYHWNAMPFDRPWSSHAWQYYLSHYINSKYPFVMFYLTTFVICATDAEDAERKAGILLEETERRGWRVILPNARDWREDAGDLRLDKLFGGVGPM</sequence>
<dbReference type="OrthoDB" id="4732550at2759"/>
<keyword evidence="2" id="KW-1185">Reference proteome</keyword>
<dbReference type="EMBL" id="KZ805506">
    <property type="protein sequence ID" value="PVH95149.1"/>
    <property type="molecule type" value="Genomic_DNA"/>
</dbReference>
<protein>
    <submittedName>
        <fullName evidence="1">Uncharacterized protein</fullName>
    </submittedName>
</protein>
<proteinExistence type="predicted"/>
<evidence type="ECO:0000313" key="1">
    <source>
        <dbReference type="EMBL" id="PVH95149.1"/>
    </source>
</evidence>
<name>A0A2V1DD64_9PLEO</name>
<reference evidence="1 2" key="1">
    <citation type="journal article" date="2018" name="Sci. Rep.">
        <title>Comparative genomics provides insights into the lifestyle and reveals functional heterogeneity of dark septate endophytic fungi.</title>
        <authorList>
            <person name="Knapp D.G."/>
            <person name="Nemeth J.B."/>
            <person name="Barry K."/>
            <person name="Hainaut M."/>
            <person name="Henrissat B."/>
            <person name="Johnson J."/>
            <person name="Kuo A."/>
            <person name="Lim J.H.P."/>
            <person name="Lipzen A."/>
            <person name="Nolan M."/>
            <person name="Ohm R.A."/>
            <person name="Tamas L."/>
            <person name="Grigoriev I.V."/>
            <person name="Spatafora J.W."/>
            <person name="Nagy L.G."/>
            <person name="Kovacs G.M."/>
        </authorList>
    </citation>
    <scope>NUCLEOTIDE SEQUENCE [LARGE SCALE GENOMIC DNA]</scope>
    <source>
        <strain evidence="1 2">DSE2036</strain>
    </source>
</reference>
<dbReference type="Proteomes" id="UP000244855">
    <property type="component" value="Unassembled WGS sequence"/>
</dbReference>
<organism evidence="1 2">
    <name type="scientific">Periconia macrospinosa</name>
    <dbReference type="NCBI Taxonomy" id="97972"/>
    <lineage>
        <taxon>Eukaryota</taxon>
        <taxon>Fungi</taxon>
        <taxon>Dikarya</taxon>
        <taxon>Ascomycota</taxon>
        <taxon>Pezizomycotina</taxon>
        <taxon>Dothideomycetes</taxon>
        <taxon>Pleosporomycetidae</taxon>
        <taxon>Pleosporales</taxon>
        <taxon>Massarineae</taxon>
        <taxon>Periconiaceae</taxon>
        <taxon>Periconia</taxon>
    </lineage>
</organism>
<gene>
    <name evidence="1" type="ORF">DM02DRAFT_601296</name>
</gene>
<accession>A0A2V1DD64</accession>
<dbReference type="AlphaFoldDB" id="A0A2V1DD64"/>